<gene>
    <name evidence="1" type="ORF">NOR_08297</name>
</gene>
<dbReference type="EMBL" id="AZHC01000048">
    <property type="protein sequence ID" value="OAA34785.1"/>
    <property type="molecule type" value="Genomic_DNA"/>
</dbReference>
<evidence type="ECO:0000313" key="2">
    <source>
        <dbReference type="Proteomes" id="UP000243498"/>
    </source>
</evidence>
<evidence type="ECO:0000313" key="1">
    <source>
        <dbReference type="EMBL" id="OAA34785.1"/>
    </source>
</evidence>
<comment type="caution">
    <text evidence="1">The sequence shown here is derived from an EMBL/GenBank/DDBJ whole genome shotgun (WGS) entry which is preliminary data.</text>
</comment>
<accession>A0A166RXF3</accession>
<name>A0A166RXF3_METRR</name>
<organism evidence="1 2">
    <name type="scientific">Metarhizium rileyi (strain RCEF 4871)</name>
    <name type="common">Nomuraea rileyi</name>
    <dbReference type="NCBI Taxonomy" id="1649241"/>
    <lineage>
        <taxon>Eukaryota</taxon>
        <taxon>Fungi</taxon>
        <taxon>Dikarya</taxon>
        <taxon>Ascomycota</taxon>
        <taxon>Pezizomycotina</taxon>
        <taxon>Sordariomycetes</taxon>
        <taxon>Hypocreomycetidae</taxon>
        <taxon>Hypocreales</taxon>
        <taxon>Clavicipitaceae</taxon>
        <taxon>Metarhizium</taxon>
    </lineage>
</organism>
<sequence length="89" mass="10008">MPAATGEGSNKRLPIALSNIGKLNGRIFTLKSPDELSDAALYSYLDERWDDLAAEDIGHSYETIRGIGNFSRHLRVHLDHRMKEDKQPS</sequence>
<protein>
    <submittedName>
        <fullName evidence="1">Uncharacterized protein</fullName>
    </submittedName>
</protein>
<dbReference type="Proteomes" id="UP000243498">
    <property type="component" value="Unassembled WGS sequence"/>
</dbReference>
<reference evidence="1 2" key="1">
    <citation type="journal article" date="2016" name="Genome Biol. Evol.">
        <title>Divergent and convergent evolution of fungal pathogenicity.</title>
        <authorList>
            <person name="Shang Y."/>
            <person name="Xiao G."/>
            <person name="Zheng P."/>
            <person name="Cen K."/>
            <person name="Zhan S."/>
            <person name="Wang C."/>
        </authorList>
    </citation>
    <scope>NUCLEOTIDE SEQUENCE [LARGE SCALE GENOMIC DNA]</scope>
    <source>
        <strain evidence="1 2">RCEF 4871</strain>
    </source>
</reference>
<dbReference type="AlphaFoldDB" id="A0A166RXF3"/>
<proteinExistence type="predicted"/>
<keyword evidence="2" id="KW-1185">Reference proteome</keyword>